<dbReference type="PANTHER" id="PTHR21505">
    <property type="entry name" value="MADF DOMAIN-CONTAINING PROTEIN-RELATED"/>
    <property type="match status" value="1"/>
</dbReference>
<dbReference type="STRING" id="30069.A0A182YGP2"/>
<sequence>MRHPRYYNKPVRRAALEMIVEDVRQERPETTMKEIVRKIQTLRTQFGQELTKIRRHAQKGSVYRPTVWWYQGLNFLQHHIKPRTGGNCSQSDIDSWKQEQDDSSSTYNVSIVRNGGSVSPSEHHGIDSGEEEVEYETEVHYEINSIDMKDMKALELKPIIPASSGALKREGRYVDRDDRKAARLSATVERDDPVSHRTELSPVPSTAEPAPNVVPAQGKATSGELKSFAWGSQMGSERHTSLGHFVGSQMSSLKDDYIYYETQSEILTIMNRGILRQLALDKKNNAKADQAVQETSREKKKSE</sequence>
<evidence type="ECO:0000256" key="1">
    <source>
        <dbReference type="SAM" id="MobiDB-lite"/>
    </source>
</evidence>
<evidence type="ECO:0000313" key="2">
    <source>
        <dbReference type="EnsemblMetazoa" id="ASTEI07628-PA"/>
    </source>
</evidence>
<dbReference type="VEuPathDB" id="VectorBase:ASTEI07628"/>
<dbReference type="InterPro" id="IPR006578">
    <property type="entry name" value="MADF-dom"/>
</dbReference>
<protein>
    <submittedName>
        <fullName evidence="2">MADF domain-containing protein</fullName>
    </submittedName>
</protein>
<dbReference type="VEuPathDB" id="VectorBase:ASTEI20_032412"/>
<dbReference type="PROSITE" id="PS51029">
    <property type="entry name" value="MADF"/>
    <property type="match status" value="1"/>
</dbReference>
<reference evidence="3" key="1">
    <citation type="journal article" date="2014" name="Genome Biol.">
        <title>Genome analysis of a major urban malaria vector mosquito, Anopheles stephensi.</title>
        <authorList>
            <person name="Jiang X."/>
            <person name="Peery A."/>
            <person name="Hall A.B."/>
            <person name="Sharma A."/>
            <person name="Chen X.G."/>
            <person name="Waterhouse R.M."/>
            <person name="Komissarov A."/>
            <person name="Riehle M.M."/>
            <person name="Shouche Y."/>
            <person name="Sharakhova M.V."/>
            <person name="Lawson D."/>
            <person name="Pakpour N."/>
            <person name="Arensburger P."/>
            <person name="Davidson V.L."/>
            <person name="Eiglmeier K."/>
            <person name="Emrich S."/>
            <person name="George P."/>
            <person name="Kennedy R.C."/>
            <person name="Mane S.P."/>
            <person name="Maslen G."/>
            <person name="Oringanje C."/>
            <person name="Qi Y."/>
            <person name="Settlage R."/>
            <person name="Tojo M."/>
            <person name="Tubio J.M."/>
            <person name="Unger M.F."/>
            <person name="Wang B."/>
            <person name="Vernick K.D."/>
            <person name="Ribeiro J.M."/>
            <person name="James A.A."/>
            <person name="Michel K."/>
            <person name="Riehle M.A."/>
            <person name="Luckhart S."/>
            <person name="Sharakhov I.V."/>
            <person name="Tu Z."/>
        </authorList>
    </citation>
    <scope>NUCLEOTIDE SEQUENCE [LARGE SCALE GENOMIC DNA]</scope>
    <source>
        <strain evidence="3">Indian</strain>
    </source>
</reference>
<dbReference type="Pfam" id="PF10545">
    <property type="entry name" value="MADF_DNA_bdg"/>
    <property type="match status" value="1"/>
</dbReference>
<keyword evidence="3" id="KW-1185">Reference proteome</keyword>
<evidence type="ECO:0000313" key="3">
    <source>
        <dbReference type="Proteomes" id="UP000076408"/>
    </source>
</evidence>
<feature type="region of interest" description="Disordered" evidence="1">
    <location>
        <begin position="113"/>
        <end position="134"/>
    </location>
</feature>
<reference evidence="2" key="2">
    <citation type="submission" date="2020-05" db="UniProtKB">
        <authorList>
            <consortium name="EnsemblMetazoa"/>
        </authorList>
    </citation>
    <scope>IDENTIFICATION</scope>
    <source>
        <strain evidence="2">Indian</strain>
    </source>
</reference>
<dbReference type="OMA" id="KIQTMRT"/>
<dbReference type="VEuPathDB" id="VectorBase:ASTE004120"/>
<proteinExistence type="predicted"/>
<name>A0A182YGP2_ANOST</name>
<dbReference type="AlphaFoldDB" id="A0A182YGP2"/>
<dbReference type="EnsemblMetazoa" id="ASTEI07628-RA">
    <property type="protein sequence ID" value="ASTEI07628-PA"/>
    <property type="gene ID" value="ASTEI07628"/>
</dbReference>
<dbReference type="PANTHER" id="PTHR21505:SF12">
    <property type="entry name" value="MADF DOMAIN-CONTAINING PROTEIN-RELATED"/>
    <property type="match status" value="1"/>
</dbReference>
<feature type="compositionally biased region" description="Basic and acidic residues" evidence="1">
    <location>
        <begin position="188"/>
        <end position="199"/>
    </location>
</feature>
<organism evidence="2 3">
    <name type="scientific">Anopheles stephensi</name>
    <name type="common">Indo-Pakistan malaria mosquito</name>
    <dbReference type="NCBI Taxonomy" id="30069"/>
    <lineage>
        <taxon>Eukaryota</taxon>
        <taxon>Metazoa</taxon>
        <taxon>Ecdysozoa</taxon>
        <taxon>Arthropoda</taxon>
        <taxon>Hexapoda</taxon>
        <taxon>Insecta</taxon>
        <taxon>Pterygota</taxon>
        <taxon>Neoptera</taxon>
        <taxon>Endopterygota</taxon>
        <taxon>Diptera</taxon>
        <taxon>Nematocera</taxon>
        <taxon>Culicoidea</taxon>
        <taxon>Culicidae</taxon>
        <taxon>Anophelinae</taxon>
        <taxon>Anopheles</taxon>
    </lineage>
</organism>
<dbReference type="SMART" id="SM00595">
    <property type="entry name" value="MADF"/>
    <property type="match status" value="1"/>
</dbReference>
<accession>A0A182YGP2</accession>
<feature type="region of interest" description="Disordered" evidence="1">
    <location>
        <begin position="282"/>
        <end position="303"/>
    </location>
</feature>
<dbReference type="Proteomes" id="UP000076408">
    <property type="component" value="Unassembled WGS sequence"/>
</dbReference>
<feature type="region of interest" description="Disordered" evidence="1">
    <location>
        <begin position="183"/>
        <end position="221"/>
    </location>
</feature>